<dbReference type="EMBL" id="AVOT02051869">
    <property type="protein sequence ID" value="MBW0546838.1"/>
    <property type="molecule type" value="Genomic_DNA"/>
</dbReference>
<accession>A0A9Q3FZG7</accession>
<reference evidence="2" key="1">
    <citation type="submission" date="2021-03" db="EMBL/GenBank/DDBJ databases">
        <title>Draft genome sequence of rust myrtle Austropuccinia psidii MF-1, a brazilian biotype.</title>
        <authorList>
            <person name="Quecine M.C."/>
            <person name="Pachon D.M.R."/>
            <person name="Bonatelli M.L."/>
            <person name="Correr F.H."/>
            <person name="Franceschini L.M."/>
            <person name="Leite T.F."/>
            <person name="Margarido G.R.A."/>
            <person name="Almeida C.A."/>
            <person name="Ferrarezi J.A."/>
            <person name="Labate C.A."/>
        </authorList>
    </citation>
    <scope>NUCLEOTIDE SEQUENCE</scope>
    <source>
        <strain evidence="2">MF-1</strain>
    </source>
</reference>
<feature type="region of interest" description="Disordered" evidence="1">
    <location>
        <begin position="50"/>
        <end position="85"/>
    </location>
</feature>
<evidence type="ECO:0000313" key="2">
    <source>
        <dbReference type="EMBL" id="MBW0546838.1"/>
    </source>
</evidence>
<gene>
    <name evidence="2" type="ORF">O181_086553</name>
</gene>
<evidence type="ECO:0000256" key="1">
    <source>
        <dbReference type="SAM" id="MobiDB-lite"/>
    </source>
</evidence>
<feature type="compositionally biased region" description="Polar residues" evidence="1">
    <location>
        <begin position="192"/>
        <end position="211"/>
    </location>
</feature>
<organism evidence="2 3">
    <name type="scientific">Austropuccinia psidii MF-1</name>
    <dbReference type="NCBI Taxonomy" id="1389203"/>
    <lineage>
        <taxon>Eukaryota</taxon>
        <taxon>Fungi</taxon>
        <taxon>Dikarya</taxon>
        <taxon>Basidiomycota</taxon>
        <taxon>Pucciniomycotina</taxon>
        <taxon>Pucciniomycetes</taxon>
        <taxon>Pucciniales</taxon>
        <taxon>Sphaerophragmiaceae</taxon>
        <taxon>Austropuccinia</taxon>
    </lineage>
</organism>
<evidence type="ECO:0000313" key="3">
    <source>
        <dbReference type="Proteomes" id="UP000765509"/>
    </source>
</evidence>
<feature type="region of interest" description="Disordered" evidence="1">
    <location>
        <begin position="182"/>
        <end position="219"/>
    </location>
</feature>
<dbReference type="Proteomes" id="UP000765509">
    <property type="component" value="Unassembled WGS sequence"/>
</dbReference>
<comment type="caution">
    <text evidence="2">The sequence shown here is derived from an EMBL/GenBank/DDBJ whole genome shotgun (WGS) entry which is preliminary data.</text>
</comment>
<proteinExistence type="predicted"/>
<protein>
    <submittedName>
        <fullName evidence="2">Uncharacterized protein</fullName>
    </submittedName>
</protein>
<sequence>METASTVTSIIPASTANSDYNSTAIISQNNQPEPVTSEFINLYIDNTLHKAKNSPNNQEPAKNPQAALKKGHRSDYGRRQSVTEEQGLANECQTDKLCHPAADNTVLPSNRAATASRSLSGHLKSQPEGIQQLIAAQRVPEPCLFVEKLQEFLPDCEEIPCPSQHLQVTQCIASIDGKEKHDAFSSRMEAKQPSTTQASAKNIPSSQQMQFQHEKAATS</sequence>
<name>A0A9Q3FZG7_9BASI</name>
<feature type="compositionally biased region" description="Basic and acidic residues" evidence="1">
    <location>
        <begin position="73"/>
        <end position="82"/>
    </location>
</feature>
<keyword evidence="3" id="KW-1185">Reference proteome</keyword>
<dbReference type="AlphaFoldDB" id="A0A9Q3FZG7"/>